<protein>
    <submittedName>
        <fullName evidence="4">Polysaccharide biosynthesis/export family protein</fullName>
    </submittedName>
</protein>
<accession>A0ABS1HLY7</accession>
<name>A0ABS1HLY7_9BACT</name>
<dbReference type="InterPro" id="IPR049712">
    <property type="entry name" value="Poly_export"/>
</dbReference>
<dbReference type="EMBL" id="JAENRR010000040">
    <property type="protein sequence ID" value="MBK3518703.1"/>
    <property type="molecule type" value="Genomic_DNA"/>
</dbReference>
<dbReference type="RefSeq" id="WP_200465929.1">
    <property type="nucleotide sequence ID" value="NZ_JAENRR010000040.1"/>
</dbReference>
<evidence type="ECO:0000313" key="4">
    <source>
        <dbReference type="EMBL" id="MBK3518703.1"/>
    </source>
</evidence>
<evidence type="ECO:0000259" key="2">
    <source>
        <dbReference type="Pfam" id="PF02563"/>
    </source>
</evidence>
<dbReference type="Gene3D" id="3.10.560.10">
    <property type="entry name" value="Outer membrane lipoprotein wza domain like"/>
    <property type="match status" value="1"/>
</dbReference>
<organism evidence="4 5">
    <name type="scientific">Carboxylicivirga marina</name>
    <dbReference type="NCBI Taxonomy" id="2800988"/>
    <lineage>
        <taxon>Bacteria</taxon>
        <taxon>Pseudomonadati</taxon>
        <taxon>Bacteroidota</taxon>
        <taxon>Bacteroidia</taxon>
        <taxon>Marinilabiliales</taxon>
        <taxon>Marinilabiliaceae</taxon>
        <taxon>Carboxylicivirga</taxon>
    </lineage>
</organism>
<feature type="domain" description="Soluble ligand binding" evidence="3">
    <location>
        <begin position="161"/>
        <end position="211"/>
    </location>
</feature>
<dbReference type="InterPro" id="IPR019554">
    <property type="entry name" value="Soluble_ligand-bd"/>
</dbReference>
<dbReference type="Pfam" id="PF02563">
    <property type="entry name" value="Poly_export"/>
    <property type="match status" value="1"/>
</dbReference>
<dbReference type="PANTHER" id="PTHR33619">
    <property type="entry name" value="POLYSACCHARIDE EXPORT PROTEIN GFCE-RELATED"/>
    <property type="match status" value="1"/>
</dbReference>
<dbReference type="PANTHER" id="PTHR33619:SF3">
    <property type="entry name" value="POLYSACCHARIDE EXPORT PROTEIN GFCE-RELATED"/>
    <property type="match status" value="1"/>
</dbReference>
<reference evidence="4 5" key="1">
    <citation type="submission" date="2021-01" db="EMBL/GenBank/DDBJ databases">
        <title>Carboxyliciviraga sp.nov., isolated from coastal sediments.</title>
        <authorList>
            <person name="Lu D."/>
            <person name="Zhang T."/>
        </authorList>
    </citation>
    <scope>NUCLEOTIDE SEQUENCE [LARGE SCALE GENOMIC DNA]</scope>
    <source>
        <strain evidence="4 5">N1Y132</strain>
    </source>
</reference>
<feature type="domain" description="Polysaccharide export protein N-terminal" evidence="2">
    <location>
        <begin position="61"/>
        <end position="150"/>
    </location>
</feature>
<evidence type="ECO:0000313" key="5">
    <source>
        <dbReference type="Proteomes" id="UP000605676"/>
    </source>
</evidence>
<dbReference type="Gene3D" id="3.30.1950.10">
    <property type="entry name" value="wza like domain"/>
    <property type="match status" value="1"/>
</dbReference>
<gene>
    <name evidence="4" type="ORF">JIV24_15255</name>
</gene>
<evidence type="ECO:0000259" key="3">
    <source>
        <dbReference type="Pfam" id="PF10531"/>
    </source>
</evidence>
<keyword evidence="1" id="KW-0732">Signal</keyword>
<dbReference type="InterPro" id="IPR003715">
    <property type="entry name" value="Poly_export_N"/>
</dbReference>
<dbReference type="PROSITE" id="PS51257">
    <property type="entry name" value="PROKAR_LIPOPROTEIN"/>
    <property type="match status" value="1"/>
</dbReference>
<sequence>MSKNLNLNQTNKHKYLREIFKLLAFIVIFSSCIPQKEIVLLQDKSENKNYENPFAPLDNITDKYYLQPNDYLFINVSTPDPKISEFFNQAQGNSASTQRNQNFFFYQLDDSMNIDFPYVGKINMKGCNVKMGKEKVQEALKPFLKEYSLTFKLASNTFTALGEFRKQGVVVMQKEQVTIFEAVAMAGGITPFGKQRKMKLVRQLPDGPVTYEVDFTDKNIVNSEYYYIYPNDLIYVRPMKAKQLGIGESFSIGIITTALALYLTLQTIIN</sequence>
<dbReference type="Pfam" id="PF10531">
    <property type="entry name" value="SLBB"/>
    <property type="match status" value="1"/>
</dbReference>
<evidence type="ECO:0000256" key="1">
    <source>
        <dbReference type="ARBA" id="ARBA00022729"/>
    </source>
</evidence>
<keyword evidence="5" id="KW-1185">Reference proteome</keyword>
<comment type="caution">
    <text evidence="4">The sequence shown here is derived from an EMBL/GenBank/DDBJ whole genome shotgun (WGS) entry which is preliminary data.</text>
</comment>
<proteinExistence type="predicted"/>
<dbReference type="Proteomes" id="UP000605676">
    <property type="component" value="Unassembled WGS sequence"/>
</dbReference>